<gene>
    <name evidence="2" type="ORF">HHUSO_G25</name>
</gene>
<dbReference type="SUPFAM" id="SSF57756">
    <property type="entry name" value="Retrovirus zinc finger-like domains"/>
    <property type="match status" value="1"/>
</dbReference>
<evidence type="ECO:0000259" key="1">
    <source>
        <dbReference type="SMART" id="SM00343"/>
    </source>
</evidence>
<comment type="caution">
    <text evidence="2">The sequence shown here is derived from an EMBL/GenBank/DDBJ whole genome shotgun (WGS) entry which is preliminary data.</text>
</comment>
<reference evidence="2 3" key="1">
    <citation type="submission" date="2021-05" db="EMBL/GenBank/DDBJ databases">
        <authorList>
            <person name="Zahm M."/>
            <person name="Klopp C."/>
            <person name="Cabau C."/>
            <person name="Kuhl H."/>
            <person name="Suciu R."/>
            <person name="Ciorpac M."/>
            <person name="Holostenco D."/>
            <person name="Gessner J."/>
            <person name="Wuertz S."/>
            <person name="Hohne C."/>
            <person name="Stock M."/>
            <person name="Gislard M."/>
            <person name="Lluch J."/>
            <person name="Milhes M."/>
            <person name="Lampietro C."/>
            <person name="Lopez Roques C."/>
            <person name="Donnadieu C."/>
            <person name="Du K."/>
            <person name="Schartl M."/>
            <person name="Guiguen Y."/>
        </authorList>
    </citation>
    <scope>NUCLEOTIDE SEQUENCE [LARGE SCALE GENOMIC DNA]</scope>
    <source>
        <strain evidence="2">Hh-F2</strain>
        <tissue evidence="2">Blood</tissue>
    </source>
</reference>
<name>A0ABR1A985_HUSHU</name>
<dbReference type="InterPro" id="IPR021109">
    <property type="entry name" value="Peptidase_aspartic_dom_sf"/>
</dbReference>
<dbReference type="SMART" id="SM00343">
    <property type="entry name" value="ZnF_C2HC"/>
    <property type="match status" value="2"/>
</dbReference>
<dbReference type="InterPro" id="IPR001878">
    <property type="entry name" value="Znf_CCHC"/>
</dbReference>
<evidence type="ECO:0000313" key="2">
    <source>
        <dbReference type="EMBL" id="KAK6493672.1"/>
    </source>
</evidence>
<dbReference type="InterPro" id="IPR050951">
    <property type="entry name" value="Retrovirus_Pol_polyprotein"/>
</dbReference>
<feature type="domain" description="CCHC-type" evidence="1">
    <location>
        <begin position="226"/>
        <end position="244"/>
    </location>
</feature>
<feature type="domain" description="CCHC-type" evidence="1">
    <location>
        <begin position="248"/>
        <end position="264"/>
    </location>
</feature>
<accession>A0ABR1A985</accession>
<dbReference type="InterPro" id="IPR001969">
    <property type="entry name" value="Aspartic_peptidase_AS"/>
</dbReference>
<dbReference type="PROSITE" id="PS00141">
    <property type="entry name" value="ASP_PROTEASE"/>
    <property type="match status" value="1"/>
</dbReference>
<proteinExistence type="predicted"/>
<dbReference type="EMBL" id="JAHFZB010000001">
    <property type="protein sequence ID" value="KAK6493672.1"/>
    <property type="molecule type" value="Genomic_DNA"/>
</dbReference>
<dbReference type="PANTHER" id="PTHR37984">
    <property type="entry name" value="PROTEIN CBG26694"/>
    <property type="match status" value="1"/>
</dbReference>
<dbReference type="SUPFAM" id="SSF50630">
    <property type="entry name" value="Acid proteases"/>
    <property type="match status" value="1"/>
</dbReference>
<evidence type="ECO:0000313" key="3">
    <source>
        <dbReference type="Proteomes" id="UP001369086"/>
    </source>
</evidence>
<organism evidence="2 3">
    <name type="scientific">Huso huso</name>
    <name type="common">Beluga</name>
    <name type="synonym">Acipenser huso</name>
    <dbReference type="NCBI Taxonomy" id="61971"/>
    <lineage>
        <taxon>Eukaryota</taxon>
        <taxon>Metazoa</taxon>
        <taxon>Chordata</taxon>
        <taxon>Craniata</taxon>
        <taxon>Vertebrata</taxon>
        <taxon>Euteleostomi</taxon>
        <taxon>Actinopterygii</taxon>
        <taxon>Chondrostei</taxon>
        <taxon>Acipenseriformes</taxon>
        <taxon>Acipenseridae</taxon>
        <taxon>Huso</taxon>
    </lineage>
</organism>
<dbReference type="PANTHER" id="PTHR37984:SF15">
    <property type="entry name" value="INTEGRASE CATALYTIC DOMAIN-CONTAINING PROTEIN"/>
    <property type="match status" value="1"/>
</dbReference>
<dbReference type="Gene3D" id="2.40.70.10">
    <property type="entry name" value="Acid Proteases"/>
    <property type="match status" value="1"/>
</dbReference>
<keyword evidence="3" id="KW-1185">Reference proteome</keyword>
<dbReference type="InterPro" id="IPR036875">
    <property type="entry name" value="Znf_CCHC_sf"/>
</dbReference>
<dbReference type="Proteomes" id="UP001369086">
    <property type="component" value="Unassembled WGS sequence"/>
</dbReference>
<protein>
    <recommendedName>
        <fullName evidence="1">CCHC-type domain-containing protein</fullName>
    </recommendedName>
</protein>
<dbReference type="Gene3D" id="4.10.60.10">
    <property type="entry name" value="Zinc finger, CCHC-type"/>
    <property type="match status" value="1"/>
</dbReference>
<sequence length="447" mass="49410">MTAATVPLPAPFLPCLGEPTIQFKIWKKMLENYMLVIDATGAAWPEARQRAVLLHCLGTEGQRIFYTLPDTDRTYGSAVTALEKHFSPKINVVAERHKFRQRAQRPDETITQYTAALHELIALCDFGDMEDEMLGDQLVERASNYRIKERLLLEPKLTLEKALEMACQIESAIQSASLLKKEDSVPVQTLHARYSNKPTRQRDKDTSTALTKTKGADYPAKQNRISCYRCGSSTHLANASTCPASKVKCNNCSKIGHFAKVCRSANRHVVREIVVLELTVLYMNDAVSYKDKLVCTVQIGVSDTHSYNIDLIVDTGSSVSILPQDLYQQYFANCPLNEPKVRLVTYSKEDLPVLGCLSARVLYDGMTALATFYIVQSGSPLLGMDLIKALRCHIVGDTVLTSEQNLPVLETSAGTVVGCAKGFVHKIKIQDSHCTCSTKITASAVLG</sequence>